<keyword evidence="3" id="KW-1185">Reference proteome</keyword>
<protein>
    <submittedName>
        <fullName evidence="2">Uncharacterized protein</fullName>
    </submittedName>
</protein>
<evidence type="ECO:0000256" key="1">
    <source>
        <dbReference type="SAM" id="Phobius"/>
    </source>
</evidence>
<dbReference type="AlphaFoldDB" id="D3VLQ7"/>
<keyword evidence="1" id="KW-0472">Membrane</keyword>
<evidence type="ECO:0000313" key="3">
    <source>
        <dbReference type="Proteomes" id="UP000008075"/>
    </source>
</evidence>
<proteinExistence type="predicted"/>
<evidence type="ECO:0000313" key="2">
    <source>
        <dbReference type="EMBL" id="CBJ91383.1"/>
    </source>
</evidence>
<gene>
    <name evidence="2" type="ordered locus">XNC1_3331</name>
</gene>
<dbReference type="KEGG" id="xne:XNC1_3331"/>
<dbReference type="EMBL" id="FN667742">
    <property type="protein sequence ID" value="CBJ91383.1"/>
    <property type="molecule type" value="Genomic_DNA"/>
</dbReference>
<dbReference type="HOGENOM" id="CLU_3174925_0_0_6"/>
<reference evidence="2 3" key="1">
    <citation type="journal article" date="2011" name="PLoS ONE">
        <title>The entomopathogenic bacterial endosymbionts xenorhabdus and photorhabdus: convergent lifestyles from divergent genomes.</title>
        <authorList>
            <person name="Chaston J.M."/>
            <person name="Suen G."/>
            <person name="Tucker S.L."/>
            <person name="Andersen A.W."/>
            <person name="Bhasin A."/>
            <person name="Bode E."/>
            <person name="Bode H.B."/>
            <person name="Brachmann A.O."/>
            <person name="Cowles C.E."/>
            <person name="Cowles K.N."/>
            <person name="Darby C."/>
            <person name="de Leon L."/>
            <person name="Drace K."/>
            <person name="Du Z."/>
            <person name="Givaudan A."/>
            <person name="Herbert Tran E.E."/>
            <person name="Jewell K.A."/>
            <person name="Knack J.J."/>
            <person name="Krasomil-Osterfeld K.C."/>
            <person name="Kukor R."/>
            <person name="Lanois A."/>
            <person name="Latreille P."/>
            <person name="Leimgruber N.K."/>
            <person name="Lipke C.M."/>
            <person name="Liu R."/>
            <person name="Lu X."/>
            <person name="Martens E.C."/>
            <person name="Marri P.R."/>
            <person name="Medigue C."/>
            <person name="Menard M.L."/>
            <person name="Miller N.M."/>
            <person name="Morales-Soto N."/>
            <person name="Norton S."/>
            <person name="Ogier J.C."/>
            <person name="Orchard S.S."/>
            <person name="Park D."/>
            <person name="Park Y."/>
            <person name="Qurollo B.A."/>
            <person name="Sugar D.R."/>
            <person name="Richards G.R."/>
            <person name="Rouy Z."/>
            <person name="Slominski B."/>
            <person name="Slominski K."/>
            <person name="Snyder H."/>
            <person name="Tjaden B.C."/>
            <person name="van der Hoeven R."/>
            <person name="Welch R.D."/>
            <person name="Wheeler C."/>
            <person name="Xiang B."/>
            <person name="Barbazuk B."/>
            <person name="Gaudriault S."/>
            <person name="Goodner B."/>
            <person name="Slater S.C."/>
            <person name="Forst S."/>
            <person name="Goldman B.S."/>
            <person name="Goodrich-Blair H."/>
        </authorList>
    </citation>
    <scope>NUCLEOTIDE SEQUENCE [LARGE SCALE GENOMIC DNA]</scope>
    <source>
        <strain evidence="3">ATCC 19061 / DSM 3370 / CCUG 14189 / LMG 1036 / NCIMB 9965 / AN6</strain>
    </source>
</reference>
<keyword evidence="1" id="KW-1133">Transmembrane helix</keyword>
<name>D3VLQ7_XENNA</name>
<feature type="transmembrane region" description="Helical" evidence="1">
    <location>
        <begin position="20"/>
        <end position="38"/>
    </location>
</feature>
<keyword evidence="1" id="KW-0812">Transmembrane</keyword>
<sequence>MEKILNTNCRLAELWIEYMYGYFHLIIEVVGINALHLLSETQQLFNK</sequence>
<organism evidence="2 3">
    <name type="scientific">Xenorhabdus nematophila (strain ATCC 19061 / DSM 3370 / CCUG 14189 / LMG 1036 / NCIMB 9965 / AN6)</name>
    <dbReference type="NCBI Taxonomy" id="406817"/>
    <lineage>
        <taxon>Bacteria</taxon>
        <taxon>Pseudomonadati</taxon>
        <taxon>Pseudomonadota</taxon>
        <taxon>Gammaproteobacteria</taxon>
        <taxon>Enterobacterales</taxon>
        <taxon>Morganellaceae</taxon>
        <taxon>Xenorhabdus</taxon>
    </lineage>
</organism>
<accession>D3VLQ7</accession>
<dbReference type="Proteomes" id="UP000008075">
    <property type="component" value="Chromosome"/>
</dbReference>